<dbReference type="eggNOG" id="KOG2354">
    <property type="taxonomic scope" value="Eukaryota"/>
</dbReference>
<dbReference type="InParanoid" id="M4C121"/>
<dbReference type="EnsemblProtists" id="HpaT812726">
    <property type="protein sequence ID" value="HpaP812726"/>
    <property type="gene ID" value="HpaG812726"/>
</dbReference>
<evidence type="ECO:0000313" key="3">
    <source>
        <dbReference type="Proteomes" id="UP000011713"/>
    </source>
</evidence>
<dbReference type="GO" id="GO:0042797">
    <property type="term" value="P:tRNA transcription by RNA polymerase III"/>
    <property type="evidence" value="ECO:0007669"/>
    <property type="project" value="TreeGrafter"/>
</dbReference>
<feature type="region of interest" description="Disordered" evidence="1">
    <location>
        <begin position="401"/>
        <end position="424"/>
    </location>
</feature>
<dbReference type="Proteomes" id="UP000011713">
    <property type="component" value="Unassembled WGS sequence"/>
</dbReference>
<accession>M4C121</accession>
<name>M4C121_HYAAE</name>
<protein>
    <recommendedName>
        <fullName evidence="4">DNA-directed RNA polymerase III subunit RPC5</fullName>
    </recommendedName>
</protein>
<evidence type="ECO:0000256" key="1">
    <source>
        <dbReference type="SAM" id="MobiDB-lite"/>
    </source>
</evidence>
<dbReference type="OMA" id="MVQFPLR"/>
<dbReference type="AlphaFoldDB" id="M4C121"/>
<sequence length="463" mass="53165">MSSTHRVESDDPVVREIPVHLADELRQHLRYMVQFPLRPTYRPMPEPPKSARMKPQNRMMQLDFPVDLRSEHFDQDAEDYLKQKHLRMQSSNVPTLTNYVVGVFRQGQLHLTPLTAVMQMRPNLAHIDDAVDSEEEDMETEEKVQPPPDELKEVQFQFKKKQSERAISAIQNSYAYKKQQIEAENWIELQVQDKSVRCCVQERGLSLKEWEFNNEFENLFSEREEEVVSTMTSDEYIQAMQYRVTSSIHKPAAPNTTQNADEVEEQNDEIKEPVIGQLLDGVDARYSDVLRFLATDQIMHFDTLAKLLPARSEDELLDALKHVAVHLAKVPAGVSRTDLVEKCCVDADVAKTILTGRWMRGYSLLRLVLTAFLFTGSLLQSLLLWRSKHVNGPSAWAMTTPLQSGSLPSRRPQSSSLHSDGLPGKNQNDRYNCFILETKHTALRINIRNASSFTFPLNVLWCT</sequence>
<evidence type="ECO:0000313" key="2">
    <source>
        <dbReference type="EnsemblProtists" id="HpaP812726"/>
    </source>
</evidence>
<keyword evidence="3" id="KW-1185">Reference proteome</keyword>
<dbReference type="HOGENOM" id="CLU_047338_0_0_1"/>
<dbReference type="PANTHER" id="PTHR12069:SF0">
    <property type="entry name" value="DNA-DIRECTED RNA POLYMERASE III SUBUNIT RPC5"/>
    <property type="match status" value="1"/>
</dbReference>
<reference evidence="3" key="1">
    <citation type="journal article" date="2010" name="Science">
        <title>Signatures of adaptation to obligate biotrophy in the Hyaloperonospora arabidopsidis genome.</title>
        <authorList>
            <person name="Baxter L."/>
            <person name="Tripathy S."/>
            <person name="Ishaque N."/>
            <person name="Boot N."/>
            <person name="Cabral A."/>
            <person name="Kemen E."/>
            <person name="Thines M."/>
            <person name="Ah-Fong A."/>
            <person name="Anderson R."/>
            <person name="Badejoko W."/>
            <person name="Bittner-Eddy P."/>
            <person name="Boore J.L."/>
            <person name="Chibucos M.C."/>
            <person name="Coates M."/>
            <person name="Dehal P."/>
            <person name="Delehaunty K."/>
            <person name="Dong S."/>
            <person name="Downton P."/>
            <person name="Dumas B."/>
            <person name="Fabro G."/>
            <person name="Fronick C."/>
            <person name="Fuerstenberg S.I."/>
            <person name="Fulton L."/>
            <person name="Gaulin E."/>
            <person name="Govers F."/>
            <person name="Hughes L."/>
            <person name="Humphray S."/>
            <person name="Jiang R.H."/>
            <person name="Judelson H."/>
            <person name="Kamoun S."/>
            <person name="Kyung K."/>
            <person name="Meijer H."/>
            <person name="Minx P."/>
            <person name="Morris P."/>
            <person name="Nelson J."/>
            <person name="Phuntumart V."/>
            <person name="Qutob D."/>
            <person name="Rehmany A."/>
            <person name="Rougon-Cardoso A."/>
            <person name="Ryden P."/>
            <person name="Torto-Alalibo T."/>
            <person name="Studholme D."/>
            <person name="Wang Y."/>
            <person name="Win J."/>
            <person name="Wood J."/>
            <person name="Clifton S.W."/>
            <person name="Rogers J."/>
            <person name="Van den Ackerveken G."/>
            <person name="Jones J.D."/>
            <person name="McDowell J.M."/>
            <person name="Beynon J."/>
            <person name="Tyler B.M."/>
        </authorList>
    </citation>
    <scope>NUCLEOTIDE SEQUENCE [LARGE SCALE GENOMIC DNA]</scope>
    <source>
        <strain evidence="3">Emoy2</strain>
    </source>
</reference>
<dbReference type="STRING" id="559515.M4C121"/>
<dbReference type="GO" id="GO:0005666">
    <property type="term" value="C:RNA polymerase III complex"/>
    <property type="evidence" value="ECO:0007669"/>
    <property type="project" value="TreeGrafter"/>
</dbReference>
<reference evidence="2" key="2">
    <citation type="submission" date="2015-06" db="UniProtKB">
        <authorList>
            <consortium name="EnsemblProtists"/>
        </authorList>
    </citation>
    <scope>IDENTIFICATION</scope>
    <source>
        <strain evidence="2">Emoy2</strain>
    </source>
</reference>
<dbReference type="InterPro" id="IPR006886">
    <property type="entry name" value="RNA_pol_III_Rpc5"/>
</dbReference>
<dbReference type="Pfam" id="PF04801">
    <property type="entry name" value="RPC5"/>
    <property type="match status" value="1"/>
</dbReference>
<dbReference type="PANTHER" id="PTHR12069">
    <property type="entry name" value="DNA-DIRECTED RNA POLYMERASES III 80 KDA POLYPEPTIDE RNA POLYMERASE III SUBUNIT 5"/>
    <property type="match status" value="1"/>
</dbReference>
<dbReference type="EMBL" id="JH598088">
    <property type="status" value="NOT_ANNOTATED_CDS"/>
    <property type="molecule type" value="Genomic_DNA"/>
</dbReference>
<organism evidence="2 3">
    <name type="scientific">Hyaloperonospora arabidopsidis (strain Emoy2)</name>
    <name type="common">Downy mildew agent</name>
    <name type="synonym">Peronospora arabidopsidis</name>
    <dbReference type="NCBI Taxonomy" id="559515"/>
    <lineage>
        <taxon>Eukaryota</taxon>
        <taxon>Sar</taxon>
        <taxon>Stramenopiles</taxon>
        <taxon>Oomycota</taxon>
        <taxon>Peronosporomycetes</taxon>
        <taxon>Peronosporales</taxon>
        <taxon>Peronosporaceae</taxon>
        <taxon>Hyaloperonospora</taxon>
    </lineage>
</organism>
<proteinExistence type="predicted"/>
<dbReference type="VEuPathDB" id="FungiDB:HpaG812726"/>
<feature type="compositionally biased region" description="Low complexity" evidence="1">
    <location>
        <begin position="403"/>
        <end position="419"/>
    </location>
</feature>
<evidence type="ECO:0008006" key="4">
    <source>
        <dbReference type="Google" id="ProtNLM"/>
    </source>
</evidence>